<name>A0A0D8JSM2_COCIM</name>
<dbReference type="GeneID" id="24163446"/>
<reference evidence="3" key="1">
    <citation type="journal article" date="2009" name="Genome Res.">
        <title>Comparative genomic analyses of the human fungal pathogens Coccidioides and their relatives.</title>
        <authorList>
            <person name="Sharpton T.J."/>
            <person name="Stajich J.E."/>
            <person name="Rounsley S.D."/>
            <person name="Gardner M.J."/>
            <person name="Wortman J.R."/>
            <person name="Jordar V.S."/>
            <person name="Maiti R."/>
            <person name="Kodira C.D."/>
            <person name="Neafsey D.E."/>
            <person name="Zeng Q."/>
            <person name="Hung C.-Y."/>
            <person name="McMahan C."/>
            <person name="Muszewska A."/>
            <person name="Grynberg M."/>
            <person name="Mandel M.A."/>
            <person name="Kellner E.M."/>
            <person name="Barker B.M."/>
            <person name="Galgiani J.N."/>
            <person name="Orbach M.J."/>
            <person name="Kirkland T.N."/>
            <person name="Cole G.T."/>
            <person name="Henn M.R."/>
            <person name="Birren B.W."/>
            <person name="Taylor J.W."/>
        </authorList>
    </citation>
    <scope>NUCLEOTIDE SEQUENCE [LARGE SCALE GENOMIC DNA]</scope>
    <source>
        <strain evidence="3">RS</strain>
    </source>
</reference>
<evidence type="ECO:0000256" key="1">
    <source>
        <dbReference type="SAM" id="MobiDB-lite"/>
    </source>
</evidence>
<dbReference type="Proteomes" id="UP000001261">
    <property type="component" value="Unassembled WGS sequence"/>
</dbReference>
<dbReference type="VEuPathDB" id="FungiDB:CIMG_10821"/>
<dbReference type="RefSeq" id="XP_012214335.1">
    <property type="nucleotide sequence ID" value="XM_012358912.1"/>
</dbReference>
<dbReference type="KEGG" id="cim:CIMG_10821"/>
<proteinExistence type="predicted"/>
<dbReference type="EMBL" id="GG704911">
    <property type="protein sequence ID" value="KJF60109.1"/>
    <property type="molecule type" value="Genomic_DNA"/>
</dbReference>
<protein>
    <submittedName>
        <fullName evidence="2">Uncharacterized protein</fullName>
    </submittedName>
</protein>
<organism evidence="2 3">
    <name type="scientific">Coccidioides immitis (strain RS)</name>
    <name type="common">Valley fever fungus</name>
    <dbReference type="NCBI Taxonomy" id="246410"/>
    <lineage>
        <taxon>Eukaryota</taxon>
        <taxon>Fungi</taxon>
        <taxon>Dikarya</taxon>
        <taxon>Ascomycota</taxon>
        <taxon>Pezizomycotina</taxon>
        <taxon>Eurotiomycetes</taxon>
        <taxon>Eurotiomycetidae</taxon>
        <taxon>Onygenales</taxon>
        <taxon>Onygenaceae</taxon>
        <taxon>Coccidioides</taxon>
    </lineage>
</organism>
<dbReference type="InParanoid" id="A0A0D8JSM2"/>
<reference evidence="3" key="2">
    <citation type="journal article" date="2010" name="Genome Res.">
        <title>Population genomic sequencing of Coccidioides fungi reveals recent hybridization and transposon control.</title>
        <authorList>
            <person name="Neafsey D.E."/>
            <person name="Barker B.M."/>
            <person name="Sharpton T.J."/>
            <person name="Stajich J.E."/>
            <person name="Park D.J."/>
            <person name="Whiston E."/>
            <person name="Hung C.-Y."/>
            <person name="McMahan C."/>
            <person name="White J."/>
            <person name="Sykes S."/>
            <person name="Heiman D."/>
            <person name="Young S."/>
            <person name="Zeng Q."/>
            <person name="Abouelleil A."/>
            <person name="Aftuck L."/>
            <person name="Bessette D."/>
            <person name="Brown A."/>
            <person name="FitzGerald M."/>
            <person name="Lui A."/>
            <person name="Macdonald J.P."/>
            <person name="Priest M."/>
            <person name="Orbach M.J."/>
            <person name="Galgiani J.N."/>
            <person name="Kirkland T.N."/>
            <person name="Cole G.T."/>
            <person name="Birren B.W."/>
            <person name="Henn M.R."/>
            <person name="Taylor J.W."/>
            <person name="Rounsley S.D."/>
        </authorList>
    </citation>
    <scope>GENOME REANNOTATION</scope>
    <source>
        <strain evidence="3">RS</strain>
    </source>
</reference>
<feature type="region of interest" description="Disordered" evidence="1">
    <location>
        <begin position="144"/>
        <end position="189"/>
    </location>
</feature>
<gene>
    <name evidence="2" type="ORF">CIMG_10821</name>
</gene>
<keyword evidence="3" id="KW-1185">Reference proteome</keyword>
<accession>A0A0D8JSM2</accession>
<dbReference type="AlphaFoldDB" id="A0A0D8JSM2"/>
<evidence type="ECO:0000313" key="2">
    <source>
        <dbReference type="EMBL" id="KJF60109.1"/>
    </source>
</evidence>
<evidence type="ECO:0000313" key="3">
    <source>
        <dbReference type="Proteomes" id="UP000001261"/>
    </source>
</evidence>
<sequence>MDIEPASAPLPSRDIYQMNGCLQASDCSRCMDFNIEQGQIGILNIKVNIQDPGIATRYFVGFPHPTKSVRFILCGITGMANTDVSTHIFSGYRLFHPIPPLFSSQLWLMMFWEYDLLDRSKECVKNEKWIQLFEFHAEEAETKSQTDRGYLSGNPTQPVKKGNKNSSKDLRKNRKGWNQHTSGGGGKKKNQEKFCLNRVLEINTDILCAEYDTARYNLVMIESRKEEK</sequence>